<evidence type="ECO:0000313" key="4">
    <source>
        <dbReference type="Proteomes" id="UP001162156"/>
    </source>
</evidence>
<evidence type="ECO:0000256" key="1">
    <source>
        <dbReference type="SAM" id="MobiDB-lite"/>
    </source>
</evidence>
<name>A0AAV8XGU7_9CUCU</name>
<dbReference type="Pfam" id="PF01607">
    <property type="entry name" value="CBM_14"/>
    <property type="match status" value="1"/>
</dbReference>
<dbReference type="AlphaFoldDB" id="A0AAV8XGU7"/>
<sequence>MGETSEIVEPFSSGSSDNYVPESESSEENDRVEAENVPRLGLKRIEKLWIVQNGGEINYFLYPEYGQRMAAVIQGQSATTSFTYLKANFNLSFGSPRSDLCKICDQFGTERKIVVNEEEKIRKKVQHDLNLSKADSFFKELKVKSFILCGAAGNFVMDCPANLLFNGLKNYCDYPRSAGCCEFIEKNSSRLVQNSV</sequence>
<keyword evidence="4" id="KW-1185">Reference proteome</keyword>
<evidence type="ECO:0000259" key="2">
    <source>
        <dbReference type="Pfam" id="PF01607"/>
    </source>
</evidence>
<reference evidence="3" key="1">
    <citation type="journal article" date="2023" name="Insect Mol. Biol.">
        <title>Genome sequencing provides insights into the evolution of gene families encoding plant cell wall-degrading enzymes in longhorned beetles.</title>
        <authorList>
            <person name="Shin N.R."/>
            <person name="Okamura Y."/>
            <person name="Kirsch R."/>
            <person name="Pauchet Y."/>
        </authorList>
    </citation>
    <scope>NUCLEOTIDE SEQUENCE</scope>
    <source>
        <strain evidence="3">RBIC_L_NR</strain>
    </source>
</reference>
<dbReference type="EMBL" id="JANEYF010003277">
    <property type="protein sequence ID" value="KAJ8937748.1"/>
    <property type="molecule type" value="Genomic_DNA"/>
</dbReference>
<feature type="domain" description="Chitin-binding type-2" evidence="2">
    <location>
        <begin position="144"/>
        <end position="180"/>
    </location>
</feature>
<evidence type="ECO:0000313" key="3">
    <source>
        <dbReference type="EMBL" id="KAJ8937748.1"/>
    </source>
</evidence>
<proteinExistence type="predicted"/>
<dbReference type="InterPro" id="IPR036508">
    <property type="entry name" value="Chitin-bd_dom_sf"/>
</dbReference>
<dbReference type="GO" id="GO:0008061">
    <property type="term" value="F:chitin binding"/>
    <property type="evidence" value="ECO:0007669"/>
    <property type="project" value="InterPro"/>
</dbReference>
<dbReference type="InterPro" id="IPR002557">
    <property type="entry name" value="Chitin-bd_dom"/>
</dbReference>
<organism evidence="3 4">
    <name type="scientific">Rhamnusium bicolor</name>
    <dbReference type="NCBI Taxonomy" id="1586634"/>
    <lineage>
        <taxon>Eukaryota</taxon>
        <taxon>Metazoa</taxon>
        <taxon>Ecdysozoa</taxon>
        <taxon>Arthropoda</taxon>
        <taxon>Hexapoda</taxon>
        <taxon>Insecta</taxon>
        <taxon>Pterygota</taxon>
        <taxon>Neoptera</taxon>
        <taxon>Endopterygota</taxon>
        <taxon>Coleoptera</taxon>
        <taxon>Polyphaga</taxon>
        <taxon>Cucujiformia</taxon>
        <taxon>Chrysomeloidea</taxon>
        <taxon>Cerambycidae</taxon>
        <taxon>Lepturinae</taxon>
        <taxon>Rhagiini</taxon>
        <taxon>Rhamnusium</taxon>
    </lineage>
</organism>
<accession>A0AAV8XGU7</accession>
<protein>
    <recommendedName>
        <fullName evidence="2">Chitin-binding type-2 domain-containing protein</fullName>
    </recommendedName>
</protein>
<dbReference type="Proteomes" id="UP001162156">
    <property type="component" value="Unassembled WGS sequence"/>
</dbReference>
<dbReference type="GO" id="GO:0005576">
    <property type="term" value="C:extracellular region"/>
    <property type="evidence" value="ECO:0007669"/>
    <property type="project" value="InterPro"/>
</dbReference>
<comment type="caution">
    <text evidence="3">The sequence shown here is derived from an EMBL/GenBank/DDBJ whole genome shotgun (WGS) entry which is preliminary data.</text>
</comment>
<gene>
    <name evidence="3" type="ORF">NQ314_011732</name>
</gene>
<dbReference type="SUPFAM" id="SSF57625">
    <property type="entry name" value="Invertebrate chitin-binding proteins"/>
    <property type="match status" value="1"/>
</dbReference>
<feature type="region of interest" description="Disordered" evidence="1">
    <location>
        <begin position="1"/>
        <end position="34"/>
    </location>
</feature>
<dbReference type="Gene3D" id="2.170.140.10">
    <property type="entry name" value="Chitin binding domain"/>
    <property type="match status" value="1"/>
</dbReference>